<protein>
    <submittedName>
        <fullName evidence="4">TetR/AcrR family transcriptional regulator</fullName>
    </submittedName>
</protein>
<dbReference type="Gene3D" id="1.10.357.10">
    <property type="entry name" value="Tetracycline Repressor, domain 2"/>
    <property type="match status" value="1"/>
</dbReference>
<comment type="caution">
    <text evidence="4">The sequence shown here is derived from an EMBL/GenBank/DDBJ whole genome shotgun (WGS) entry which is preliminary data.</text>
</comment>
<accession>A0ABU1A630</accession>
<dbReference type="InterPro" id="IPR050624">
    <property type="entry name" value="HTH-type_Tx_Regulator"/>
</dbReference>
<dbReference type="RefSeq" id="WP_308702197.1">
    <property type="nucleotide sequence ID" value="NZ_AP027463.1"/>
</dbReference>
<name>A0ABU1A630_9LACO</name>
<gene>
    <name evidence="4" type="ORF">RA086_01670</name>
</gene>
<dbReference type="EMBL" id="JAVCWF010000001">
    <property type="protein sequence ID" value="MDQ7936361.1"/>
    <property type="molecule type" value="Genomic_DNA"/>
</dbReference>
<dbReference type="PANTHER" id="PTHR43479:SF11">
    <property type="entry name" value="ACREF_ENVCD OPERON REPRESSOR-RELATED"/>
    <property type="match status" value="1"/>
</dbReference>
<evidence type="ECO:0000256" key="1">
    <source>
        <dbReference type="ARBA" id="ARBA00023125"/>
    </source>
</evidence>
<feature type="domain" description="HTH tetR-type" evidence="3">
    <location>
        <begin position="12"/>
        <end position="72"/>
    </location>
</feature>
<organism evidence="4 5">
    <name type="scientific">Lactiplantibacillus brownii</name>
    <dbReference type="NCBI Taxonomy" id="3069269"/>
    <lineage>
        <taxon>Bacteria</taxon>
        <taxon>Bacillati</taxon>
        <taxon>Bacillota</taxon>
        <taxon>Bacilli</taxon>
        <taxon>Lactobacillales</taxon>
        <taxon>Lactobacillaceae</taxon>
        <taxon>Lactiplantibacillus</taxon>
    </lineage>
</organism>
<dbReference type="InterPro" id="IPR009057">
    <property type="entry name" value="Homeodomain-like_sf"/>
</dbReference>
<dbReference type="PANTHER" id="PTHR43479">
    <property type="entry name" value="ACREF/ENVCD OPERON REPRESSOR-RELATED"/>
    <property type="match status" value="1"/>
</dbReference>
<dbReference type="PROSITE" id="PS50977">
    <property type="entry name" value="HTH_TETR_2"/>
    <property type="match status" value="1"/>
</dbReference>
<evidence type="ECO:0000259" key="3">
    <source>
        <dbReference type="PROSITE" id="PS50977"/>
    </source>
</evidence>
<feature type="DNA-binding region" description="H-T-H motif" evidence="2">
    <location>
        <begin position="35"/>
        <end position="54"/>
    </location>
</feature>
<evidence type="ECO:0000313" key="4">
    <source>
        <dbReference type="EMBL" id="MDQ7936361.1"/>
    </source>
</evidence>
<proteinExistence type="predicted"/>
<keyword evidence="5" id="KW-1185">Reference proteome</keyword>
<dbReference type="SUPFAM" id="SSF46689">
    <property type="entry name" value="Homeodomain-like"/>
    <property type="match status" value="1"/>
</dbReference>
<sequence>MAATNHAQSIKQDSRDYLTTALLQLLETKDLNVITVTQVVKRAGVSRMAFYRNFETLDDVLVGYFRPAIASRFNDVLTGVAHDDKLTAMDQFFVNFAATMRLAVDRGFEHIIRQIFNENMVAFYRQNMHWQGISQTQQRYWTQFMSAGVYAIWREWLLGGQQETLNEVHDLIATFQHATMAALMTVSKERKYGDG</sequence>
<dbReference type="InterPro" id="IPR001647">
    <property type="entry name" value="HTH_TetR"/>
</dbReference>
<dbReference type="Proteomes" id="UP001227831">
    <property type="component" value="Unassembled WGS sequence"/>
</dbReference>
<evidence type="ECO:0000313" key="5">
    <source>
        <dbReference type="Proteomes" id="UP001227831"/>
    </source>
</evidence>
<keyword evidence="1 2" id="KW-0238">DNA-binding</keyword>
<reference evidence="4 5" key="1">
    <citation type="journal article" date="2023" name="Int. J. Syst. Evol. Microbiol.">
        <title>Lactiplantibacillus brownii sp. nov., a novel psychrotolerant species isolated from sauerkraut.</title>
        <authorList>
            <person name="Heng Y.C."/>
            <person name="Silvaraju S."/>
            <person name="Lee J.K.Y."/>
            <person name="Kittelmann S."/>
        </authorList>
    </citation>
    <scope>NUCLEOTIDE SEQUENCE [LARGE SCALE GENOMIC DNA]</scope>
    <source>
        <strain evidence="4 5">WILCCON 0030</strain>
    </source>
</reference>
<evidence type="ECO:0000256" key="2">
    <source>
        <dbReference type="PROSITE-ProRule" id="PRU00335"/>
    </source>
</evidence>